<comment type="similarity">
    <text evidence="1">Belongs to the universal ribosomal protein uL1 family.</text>
</comment>
<dbReference type="PANTHER" id="PTHR36427:SF3">
    <property type="entry name" value="LARGE RIBOSOMAL SUBUNIT PROTEIN UL1M"/>
    <property type="match status" value="1"/>
</dbReference>
<name>A0AA38R464_9PEZI</name>
<evidence type="ECO:0000256" key="3">
    <source>
        <dbReference type="ARBA" id="ARBA00023274"/>
    </source>
</evidence>
<evidence type="ECO:0000313" key="6">
    <source>
        <dbReference type="EMBL" id="KAJ9132949.1"/>
    </source>
</evidence>
<evidence type="ECO:0000256" key="5">
    <source>
        <dbReference type="SAM" id="MobiDB-lite"/>
    </source>
</evidence>
<feature type="region of interest" description="Disordered" evidence="5">
    <location>
        <begin position="290"/>
        <end position="310"/>
    </location>
</feature>
<dbReference type="Proteomes" id="UP001174691">
    <property type="component" value="Unassembled WGS sequence"/>
</dbReference>
<dbReference type="Gene3D" id="3.40.50.790">
    <property type="match status" value="1"/>
</dbReference>
<sequence length="310" mass="34045">MATTNQFLASMARLSLSAPSRPCTSPAITSIPRFLLPLPGHASSQSRFASGAPRAGGVKKKDEKKKKTHKSYRSYDLSDQEQFSLCDAIRYARAFEVGHPPNVVKYDIAVKLRTVKNGPMVRNRIRLPHPVKTDIRVGVICPEDSPIAVEARQLGAVAVGEESLFASIREGKMPFNRLICHADSEAALKKANLGKILGPRGMMPSQKMKTITGNVRNTMRELVGADEYRERAGVVRMAVGQLGFTPQMLADNIKAMMKHVKNDIAALEDEIDKKIEEVVLHSTNGPGFSLDSTFKPTDDKITPEHLMGPM</sequence>
<gene>
    <name evidence="6" type="ORF">NKR19_g9219</name>
</gene>
<evidence type="ECO:0000256" key="4">
    <source>
        <dbReference type="SAM" id="Coils"/>
    </source>
</evidence>
<comment type="caution">
    <text evidence="6">The sequence shown here is derived from an EMBL/GenBank/DDBJ whole genome shotgun (WGS) entry which is preliminary data.</text>
</comment>
<dbReference type="InterPro" id="IPR023674">
    <property type="entry name" value="Ribosomal_uL1-like"/>
</dbReference>
<organism evidence="6 7">
    <name type="scientific">Coniochaeta hoffmannii</name>
    <dbReference type="NCBI Taxonomy" id="91930"/>
    <lineage>
        <taxon>Eukaryota</taxon>
        <taxon>Fungi</taxon>
        <taxon>Dikarya</taxon>
        <taxon>Ascomycota</taxon>
        <taxon>Pezizomycotina</taxon>
        <taxon>Sordariomycetes</taxon>
        <taxon>Sordariomycetidae</taxon>
        <taxon>Coniochaetales</taxon>
        <taxon>Coniochaetaceae</taxon>
        <taxon>Coniochaeta</taxon>
    </lineage>
</organism>
<dbReference type="EMBL" id="JANBVN010000211">
    <property type="protein sequence ID" value="KAJ9132949.1"/>
    <property type="molecule type" value="Genomic_DNA"/>
</dbReference>
<dbReference type="AlphaFoldDB" id="A0AA38R464"/>
<feature type="coiled-coil region" evidence="4">
    <location>
        <begin position="250"/>
        <end position="277"/>
    </location>
</feature>
<accession>A0AA38R464</accession>
<evidence type="ECO:0000256" key="2">
    <source>
        <dbReference type="ARBA" id="ARBA00022980"/>
    </source>
</evidence>
<protein>
    <submittedName>
        <fullName evidence="6">Ribosomal protein L1</fullName>
    </submittedName>
</protein>
<dbReference type="InterPro" id="IPR028364">
    <property type="entry name" value="Ribosomal_uL1/biogenesis"/>
</dbReference>
<reference evidence="6" key="1">
    <citation type="submission" date="2022-07" db="EMBL/GenBank/DDBJ databases">
        <title>Fungi with potential for degradation of polypropylene.</title>
        <authorList>
            <person name="Gostincar C."/>
        </authorList>
    </citation>
    <scope>NUCLEOTIDE SEQUENCE</scope>
    <source>
        <strain evidence="6">EXF-13287</strain>
    </source>
</reference>
<dbReference type="CDD" id="cd00403">
    <property type="entry name" value="Ribosomal_L1"/>
    <property type="match status" value="1"/>
</dbReference>
<evidence type="ECO:0000256" key="1">
    <source>
        <dbReference type="ARBA" id="ARBA00010531"/>
    </source>
</evidence>
<dbReference type="GO" id="GO:0005762">
    <property type="term" value="C:mitochondrial large ribosomal subunit"/>
    <property type="evidence" value="ECO:0007669"/>
    <property type="project" value="TreeGrafter"/>
</dbReference>
<dbReference type="Gene3D" id="3.30.190.20">
    <property type="match status" value="1"/>
</dbReference>
<dbReference type="SUPFAM" id="SSF56808">
    <property type="entry name" value="Ribosomal protein L1"/>
    <property type="match status" value="1"/>
</dbReference>
<proteinExistence type="inferred from homology"/>
<dbReference type="GO" id="GO:0003735">
    <property type="term" value="F:structural constituent of ribosome"/>
    <property type="evidence" value="ECO:0007669"/>
    <property type="project" value="TreeGrafter"/>
</dbReference>
<evidence type="ECO:0000313" key="7">
    <source>
        <dbReference type="Proteomes" id="UP001174691"/>
    </source>
</evidence>
<keyword evidence="3" id="KW-0687">Ribonucleoprotein</keyword>
<keyword evidence="7" id="KW-1185">Reference proteome</keyword>
<keyword evidence="2 6" id="KW-0689">Ribosomal protein</keyword>
<feature type="region of interest" description="Disordered" evidence="5">
    <location>
        <begin position="44"/>
        <end position="73"/>
    </location>
</feature>
<keyword evidence="4" id="KW-0175">Coiled coil</keyword>
<dbReference type="Pfam" id="PF00687">
    <property type="entry name" value="Ribosomal_L1"/>
    <property type="match status" value="1"/>
</dbReference>
<dbReference type="PANTHER" id="PTHR36427">
    <property type="entry name" value="54S RIBOSOMAL PROTEIN L1, MITOCHONDRIAL"/>
    <property type="match status" value="1"/>
</dbReference>
<dbReference type="InterPro" id="IPR016095">
    <property type="entry name" value="Ribosomal_uL1_3-a/b-sand"/>
</dbReference>
<feature type="compositionally biased region" description="Basic residues" evidence="5">
    <location>
        <begin position="62"/>
        <end position="72"/>
    </location>
</feature>